<dbReference type="RefSeq" id="WP_239126221.1">
    <property type="nucleotide sequence ID" value="NZ_BONF01000047.1"/>
</dbReference>
<dbReference type="InterPro" id="IPR042099">
    <property type="entry name" value="ANL_N_sf"/>
</dbReference>
<name>A0A8J3JIR7_9ACTN</name>
<evidence type="ECO:0000313" key="1">
    <source>
        <dbReference type="EMBL" id="GIF85476.1"/>
    </source>
</evidence>
<organism evidence="1 2">
    <name type="scientific">Catellatospora bangladeshensis</name>
    <dbReference type="NCBI Taxonomy" id="310355"/>
    <lineage>
        <taxon>Bacteria</taxon>
        <taxon>Bacillati</taxon>
        <taxon>Actinomycetota</taxon>
        <taxon>Actinomycetes</taxon>
        <taxon>Micromonosporales</taxon>
        <taxon>Micromonosporaceae</taxon>
        <taxon>Catellatospora</taxon>
    </lineage>
</organism>
<accession>A0A8J3JIR7</accession>
<dbReference type="Gene3D" id="3.40.50.12780">
    <property type="entry name" value="N-terminal domain of ligase-like"/>
    <property type="match status" value="1"/>
</dbReference>
<dbReference type="NCBIfam" id="TIGR03089">
    <property type="entry name" value="TIGR03089 family protein"/>
    <property type="match status" value="1"/>
</dbReference>
<protein>
    <submittedName>
        <fullName evidence="1">TIGR03089 family protein</fullName>
    </submittedName>
</protein>
<comment type="caution">
    <text evidence="1">The sequence shown here is derived from an EMBL/GenBank/DDBJ whole genome shotgun (WGS) entry which is preliminary data.</text>
</comment>
<gene>
    <name evidence="1" type="ORF">Cba03nite_68250</name>
</gene>
<dbReference type="InterPro" id="IPR017523">
    <property type="entry name" value="Rv3268"/>
</dbReference>
<dbReference type="EMBL" id="BONF01000047">
    <property type="protein sequence ID" value="GIF85476.1"/>
    <property type="molecule type" value="Genomic_DNA"/>
</dbReference>
<dbReference type="AlphaFoldDB" id="A0A8J3JIR7"/>
<evidence type="ECO:0000313" key="2">
    <source>
        <dbReference type="Proteomes" id="UP000601223"/>
    </source>
</evidence>
<sequence>MNTTTVPHVPALLGHGGLAGTEAPLLTYCDDATGERVELSASALAGWASRTAALLHEGCGLGAGSRMAVLLPPHWQTAAVLLGAWSAGIAVSFRLAATAGLTPVGDETGPLDAVFAARSRIGSWLEDVPEAPHRFALGLAPDGAPLAEVPDGYRDFIAEVARYTDSLPGYAPVRRTDAASADGTTFREWGGVAHGLTELIDLRPGERLLVDAGRYEHPVQWLLTPLAAGASVVLCANLDPSGLHARAAAEGADRVLGVGRA</sequence>
<keyword evidence="2" id="KW-1185">Reference proteome</keyword>
<dbReference type="SUPFAM" id="SSF56801">
    <property type="entry name" value="Acetyl-CoA synthetase-like"/>
    <property type="match status" value="1"/>
</dbReference>
<reference evidence="1 2" key="1">
    <citation type="submission" date="2021-01" db="EMBL/GenBank/DDBJ databases">
        <title>Whole genome shotgun sequence of Catellatospora bangladeshensis NBRC 107357.</title>
        <authorList>
            <person name="Komaki H."/>
            <person name="Tamura T."/>
        </authorList>
    </citation>
    <scope>NUCLEOTIDE SEQUENCE [LARGE SCALE GENOMIC DNA]</scope>
    <source>
        <strain evidence="1 2">NBRC 107357</strain>
    </source>
</reference>
<proteinExistence type="predicted"/>
<dbReference type="Proteomes" id="UP000601223">
    <property type="component" value="Unassembled WGS sequence"/>
</dbReference>